<proteinExistence type="predicted"/>
<dbReference type="RefSeq" id="WP_377831440.1">
    <property type="nucleotide sequence ID" value="NZ_JBHRSK010000002.1"/>
</dbReference>
<keyword evidence="2" id="KW-1185">Reference proteome</keyword>
<evidence type="ECO:0000313" key="1">
    <source>
        <dbReference type="EMBL" id="MFC2966815.1"/>
    </source>
</evidence>
<name>A0ABV7ACD7_9RHOB</name>
<dbReference type="Proteomes" id="UP001595443">
    <property type="component" value="Unassembled WGS sequence"/>
</dbReference>
<organism evidence="1 2">
    <name type="scientific">Acidimangrovimonas pyrenivorans</name>
    <dbReference type="NCBI Taxonomy" id="2030798"/>
    <lineage>
        <taxon>Bacteria</taxon>
        <taxon>Pseudomonadati</taxon>
        <taxon>Pseudomonadota</taxon>
        <taxon>Alphaproteobacteria</taxon>
        <taxon>Rhodobacterales</taxon>
        <taxon>Paracoccaceae</taxon>
        <taxon>Acidimangrovimonas</taxon>
    </lineage>
</organism>
<accession>A0ABV7ACD7</accession>
<dbReference type="EMBL" id="JBHRSK010000002">
    <property type="protein sequence ID" value="MFC2966815.1"/>
    <property type="molecule type" value="Genomic_DNA"/>
</dbReference>
<gene>
    <name evidence="1" type="ORF">ACFOES_01795</name>
</gene>
<evidence type="ECO:0000313" key="2">
    <source>
        <dbReference type="Proteomes" id="UP001595443"/>
    </source>
</evidence>
<sequence>MIERPDFIVSEDEARLFPILAETSKEKRVASIFLAVMTQIPVLAEEVLSSVGVRVGKRTRVRAFTEVVLKDKVEDGCRPDGLLIIDTGRTQWSALIEAKIGRNELTSEQVSKYAELAKANGIDAVITISNEFVARADHSPVSISKMLLRKVDLFHWSWSWLATVCEILEYQEAVTDTEQGYLLGQLNHFLAHPATGVERFTQMTASWKDVTQAVSNDEALRKTAPEVEAVAASWVAEERDLCLHMSSHIGQEVAAKVERKLSDDPASRLKAMAEALATRHSLSSVIRVPN</sequence>
<reference evidence="2" key="1">
    <citation type="journal article" date="2019" name="Int. J. Syst. Evol. Microbiol.">
        <title>The Global Catalogue of Microorganisms (GCM) 10K type strain sequencing project: providing services to taxonomists for standard genome sequencing and annotation.</title>
        <authorList>
            <consortium name="The Broad Institute Genomics Platform"/>
            <consortium name="The Broad Institute Genome Sequencing Center for Infectious Disease"/>
            <person name="Wu L."/>
            <person name="Ma J."/>
        </authorList>
    </citation>
    <scope>NUCLEOTIDE SEQUENCE [LARGE SCALE GENOMIC DNA]</scope>
    <source>
        <strain evidence="2">KCTC 62192</strain>
    </source>
</reference>
<protein>
    <submittedName>
        <fullName evidence="1">Uncharacterized protein</fullName>
    </submittedName>
</protein>
<comment type="caution">
    <text evidence="1">The sequence shown here is derived from an EMBL/GenBank/DDBJ whole genome shotgun (WGS) entry which is preliminary data.</text>
</comment>